<dbReference type="Proteomes" id="UP000824125">
    <property type="component" value="Unassembled WGS sequence"/>
</dbReference>
<organism evidence="1 2">
    <name type="scientific">Candidatus Scybalenecus merdavium</name>
    <dbReference type="NCBI Taxonomy" id="2840939"/>
    <lineage>
        <taxon>Bacteria</taxon>
        <taxon>Bacillati</taxon>
        <taxon>Bacillota</taxon>
        <taxon>Clostridia</taxon>
        <taxon>Eubacteriales</taxon>
        <taxon>Oscillospiraceae</taxon>
        <taxon>Oscillospiraceae incertae sedis</taxon>
        <taxon>Candidatus Scybalenecus</taxon>
    </lineage>
</organism>
<accession>A0A9D1MV68</accession>
<name>A0A9D1MV68_9FIRM</name>
<reference evidence="1" key="2">
    <citation type="journal article" date="2021" name="PeerJ">
        <title>Extensive microbial diversity within the chicken gut microbiome revealed by metagenomics and culture.</title>
        <authorList>
            <person name="Gilroy R."/>
            <person name="Ravi A."/>
            <person name="Getino M."/>
            <person name="Pursley I."/>
            <person name="Horton D.L."/>
            <person name="Alikhan N.F."/>
            <person name="Baker D."/>
            <person name="Gharbi K."/>
            <person name="Hall N."/>
            <person name="Watson M."/>
            <person name="Adriaenssens E.M."/>
            <person name="Foster-Nyarko E."/>
            <person name="Jarju S."/>
            <person name="Secka A."/>
            <person name="Antonio M."/>
            <person name="Oren A."/>
            <person name="Chaudhuri R.R."/>
            <person name="La Ragione R."/>
            <person name="Hildebrand F."/>
            <person name="Pallen M.J."/>
        </authorList>
    </citation>
    <scope>NUCLEOTIDE SEQUENCE</scope>
    <source>
        <strain evidence="1">CHK176-6737</strain>
    </source>
</reference>
<evidence type="ECO:0000313" key="1">
    <source>
        <dbReference type="EMBL" id="HIU69391.1"/>
    </source>
</evidence>
<dbReference type="EMBL" id="DVNM01000028">
    <property type="protein sequence ID" value="HIU69391.1"/>
    <property type="molecule type" value="Genomic_DNA"/>
</dbReference>
<dbReference type="AlphaFoldDB" id="A0A9D1MV68"/>
<sequence>MQPNTAYALWARHVQGLSLRDFTCKPAPQTWKKEIILKDVHAFSRR</sequence>
<gene>
    <name evidence="1" type="ORF">IAD23_05465</name>
</gene>
<reference evidence="1" key="1">
    <citation type="submission" date="2020-10" db="EMBL/GenBank/DDBJ databases">
        <authorList>
            <person name="Gilroy R."/>
        </authorList>
    </citation>
    <scope>NUCLEOTIDE SEQUENCE</scope>
    <source>
        <strain evidence="1">CHK176-6737</strain>
    </source>
</reference>
<protein>
    <submittedName>
        <fullName evidence="1">Uncharacterized protein</fullName>
    </submittedName>
</protein>
<evidence type="ECO:0000313" key="2">
    <source>
        <dbReference type="Proteomes" id="UP000824125"/>
    </source>
</evidence>
<comment type="caution">
    <text evidence="1">The sequence shown here is derived from an EMBL/GenBank/DDBJ whole genome shotgun (WGS) entry which is preliminary data.</text>
</comment>
<proteinExistence type="predicted"/>